<accession>A0A385ABD1</accession>
<feature type="binding site" evidence="4">
    <location>
        <position position="50"/>
    </location>
    <ligand>
        <name>FAD</name>
        <dbReference type="ChEBI" id="CHEBI:57692"/>
    </ligand>
</feature>
<evidence type="ECO:0000259" key="7">
    <source>
        <dbReference type="Pfam" id="PF07992"/>
    </source>
</evidence>
<feature type="domain" description="FAD/NAD(P)-binding" evidence="7">
    <location>
        <begin position="5"/>
        <end position="315"/>
    </location>
</feature>
<dbReference type="RefSeq" id="WP_116843355.1">
    <property type="nucleotide sequence ID" value="NZ_CP031003.1"/>
</dbReference>
<evidence type="ECO:0000256" key="2">
    <source>
        <dbReference type="ARBA" id="ARBA00022630"/>
    </source>
</evidence>
<dbReference type="EMBL" id="CP031003">
    <property type="protein sequence ID" value="AXN34935.1"/>
    <property type="molecule type" value="Genomic_DNA"/>
</dbReference>
<protein>
    <submittedName>
        <fullName evidence="8">NAD(P)/FAD-dependent oxidoreductase</fullName>
    </submittedName>
</protein>
<dbReference type="PANTHER" id="PTHR43014:SF5">
    <property type="entry name" value="GLUTATHIONE REDUCTASE (NADPH)"/>
    <property type="match status" value="1"/>
</dbReference>
<sequence length="444" mass="48454">MQTHFDTIIIGGGPGGLAAAYSLAEQQSVLVVENDLWGGTCPNRGCDPKKMLYSAVEALDNQQALQTNGLVGTSAINWSELMAFKRSYTQQIPTGTLNGLQHAGIQTVTGTAHFSDTQTLQINGGTYTANHFIIATGQTPTLPTIEGHDLLQTSNEFLNLDRLPEKVAFIGGGYIAIELANIAVTAGAEVHIIQHNERILRDFPEALTHKLVTSLQEKGIHFHFDTDVTTITQTSNQLTLSNQANFKLTVDAAFAAMGRKPNIDQLALDKAGVTANQHGIQVNDHLMSSNPRVFAIGDVVDRVQPKLTPVAGFEGRYVANQLLAKKTVPITYPLIPHTVYASPQISQVGVSVATAKAAPSQYRINQQTVTNWYTFNRIQESDAMVITIFDNQTNQLVGAAAYTKIAEELINYFTNLIKHQTTATELTDTIYNYPSPASDLKYYY</sequence>
<feature type="disulfide bond" description="Redox-active" evidence="5">
    <location>
        <begin position="41"/>
        <end position="46"/>
    </location>
</feature>
<evidence type="ECO:0000256" key="5">
    <source>
        <dbReference type="PIRSR" id="PIRSR000350-4"/>
    </source>
</evidence>
<reference evidence="8 9" key="1">
    <citation type="submission" date="2018-07" db="EMBL/GenBank/DDBJ databases">
        <title>Lactobacillus curvatus genome sequence.</title>
        <authorList>
            <person name="Prechtl R."/>
        </authorList>
    </citation>
    <scope>NUCLEOTIDE SEQUENCE [LARGE SCALE GENOMIC DNA]</scope>
    <source>
        <strain evidence="8 9">TMW 1.1928</strain>
    </source>
</reference>
<dbReference type="Proteomes" id="UP000257607">
    <property type="component" value="Chromosome"/>
</dbReference>
<dbReference type="PANTHER" id="PTHR43014">
    <property type="entry name" value="MERCURIC REDUCTASE"/>
    <property type="match status" value="1"/>
</dbReference>
<dbReference type="InterPro" id="IPR016156">
    <property type="entry name" value="FAD/NAD-linked_Rdtase_dimer_sf"/>
</dbReference>
<dbReference type="Pfam" id="PF02852">
    <property type="entry name" value="Pyr_redox_dim"/>
    <property type="match status" value="1"/>
</dbReference>
<dbReference type="Gene3D" id="3.50.50.60">
    <property type="entry name" value="FAD/NAD(P)-binding domain"/>
    <property type="match status" value="2"/>
</dbReference>
<keyword evidence="3 4" id="KW-0274">FAD</keyword>
<dbReference type="PIRSF" id="PIRSF000350">
    <property type="entry name" value="Mercury_reductase_MerA"/>
    <property type="match status" value="1"/>
</dbReference>
<dbReference type="PRINTS" id="PR00411">
    <property type="entry name" value="PNDRDTASEI"/>
</dbReference>
<evidence type="ECO:0000256" key="3">
    <source>
        <dbReference type="ARBA" id="ARBA00022827"/>
    </source>
</evidence>
<dbReference type="InterPro" id="IPR036188">
    <property type="entry name" value="FAD/NAD-bd_sf"/>
</dbReference>
<dbReference type="InterPro" id="IPR023753">
    <property type="entry name" value="FAD/NAD-binding_dom"/>
</dbReference>
<evidence type="ECO:0000313" key="9">
    <source>
        <dbReference type="Proteomes" id="UP000257607"/>
    </source>
</evidence>
<gene>
    <name evidence="8" type="ORF">DT351_00440</name>
</gene>
<feature type="binding site" evidence="4">
    <location>
        <position position="258"/>
    </location>
    <ligand>
        <name>NAD(+)</name>
        <dbReference type="ChEBI" id="CHEBI:57540"/>
    </ligand>
</feature>
<evidence type="ECO:0000256" key="4">
    <source>
        <dbReference type="PIRSR" id="PIRSR000350-3"/>
    </source>
</evidence>
<keyword evidence="2" id="KW-0285">Flavoprotein</keyword>
<dbReference type="SUPFAM" id="SSF55424">
    <property type="entry name" value="FAD/NAD-linked reductases, dimerisation (C-terminal) domain"/>
    <property type="match status" value="1"/>
</dbReference>
<dbReference type="Gene3D" id="3.30.390.30">
    <property type="match status" value="1"/>
</dbReference>
<proteinExistence type="inferred from homology"/>
<keyword evidence="4" id="KW-0520">NAD</keyword>
<organism evidence="8 9">
    <name type="scientific">Latilactobacillus curvatus</name>
    <name type="common">Lactobacillus curvatus</name>
    <dbReference type="NCBI Taxonomy" id="28038"/>
    <lineage>
        <taxon>Bacteria</taxon>
        <taxon>Bacillati</taxon>
        <taxon>Bacillota</taxon>
        <taxon>Bacilli</taxon>
        <taxon>Lactobacillales</taxon>
        <taxon>Lactobacillaceae</taxon>
        <taxon>Latilactobacillus</taxon>
    </lineage>
</organism>
<feature type="binding site" evidence="4">
    <location>
        <begin position="171"/>
        <end position="178"/>
    </location>
    <ligand>
        <name>NAD(+)</name>
        <dbReference type="ChEBI" id="CHEBI:57540"/>
    </ligand>
</feature>
<evidence type="ECO:0000256" key="1">
    <source>
        <dbReference type="ARBA" id="ARBA00007532"/>
    </source>
</evidence>
<keyword evidence="4" id="KW-0547">Nucleotide-binding</keyword>
<dbReference type="InterPro" id="IPR004099">
    <property type="entry name" value="Pyr_nucl-diS_OxRdtase_dimer"/>
</dbReference>
<dbReference type="Pfam" id="PF07992">
    <property type="entry name" value="Pyr_redox_2"/>
    <property type="match status" value="1"/>
</dbReference>
<evidence type="ECO:0000259" key="6">
    <source>
        <dbReference type="Pfam" id="PF02852"/>
    </source>
</evidence>
<dbReference type="GO" id="GO:0000166">
    <property type="term" value="F:nucleotide binding"/>
    <property type="evidence" value="ECO:0007669"/>
    <property type="project" value="UniProtKB-KW"/>
</dbReference>
<comment type="similarity">
    <text evidence="1">Belongs to the class-I pyridine nucleotide-disulfide oxidoreductase family.</text>
</comment>
<dbReference type="SUPFAM" id="SSF51905">
    <property type="entry name" value="FAD/NAD(P)-binding domain"/>
    <property type="match status" value="1"/>
</dbReference>
<feature type="domain" description="Pyridine nucleotide-disulphide oxidoreductase dimerisation" evidence="6">
    <location>
        <begin position="335"/>
        <end position="437"/>
    </location>
</feature>
<feature type="binding site" evidence="4">
    <location>
        <position position="298"/>
    </location>
    <ligand>
        <name>FAD</name>
        <dbReference type="ChEBI" id="CHEBI:57692"/>
    </ligand>
</feature>
<dbReference type="PRINTS" id="PR00368">
    <property type="entry name" value="FADPNR"/>
</dbReference>
<dbReference type="GO" id="GO:0016491">
    <property type="term" value="F:oxidoreductase activity"/>
    <property type="evidence" value="ECO:0007669"/>
    <property type="project" value="InterPro"/>
</dbReference>
<dbReference type="InterPro" id="IPR001100">
    <property type="entry name" value="Pyr_nuc-diS_OxRdtase"/>
</dbReference>
<evidence type="ECO:0000313" key="8">
    <source>
        <dbReference type="EMBL" id="AXN34935.1"/>
    </source>
</evidence>
<name>A0A385ABD1_LATCU</name>
<dbReference type="AlphaFoldDB" id="A0A385ABD1"/>
<comment type="cofactor">
    <cofactor evidence="4">
        <name>FAD</name>
        <dbReference type="ChEBI" id="CHEBI:57692"/>
    </cofactor>
    <text evidence="4">Binds 1 FAD per subunit.</text>
</comment>